<feature type="domain" description="HTH luxR-type" evidence="4">
    <location>
        <begin position="144"/>
        <end position="209"/>
    </location>
</feature>
<accession>A0ABP8MG44</accession>
<dbReference type="SUPFAM" id="SSF52172">
    <property type="entry name" value="CheY-like"/>
    <property type="match status" value="1"/>
</dbReference>
<evidence type="ECO:0000259" key="5">
    <source>
        <dbReference type="PROSITE" id="PS50110"/>
    </source>
</evidence>
<dbReference type="EMBL" id="BAABEZ010000002">
    <property type="protein sequence ID" value="GAA4450002.1"/>
    <property type="molecule type" value="Genomic_DNA"/>
</dbReference>
<dbReference type="PROSITE" id="PS50110">
    <property type="entry name" value="RESPONSE_REGULATORY"/>
    <property type="match status" value="1"/>
</dbReference>
<dbReference type="SMART" id="SM00448">
    <property type="entry name" value="REC"/>
    <property type="match status" value="1"/>
</dbReference>
<sequence length="212" mass="23698">MVRLLIYEDNEKLRKSLKLLLSGMSDITLLNALPNCLDVKQDTRFYEPDVVLMDIDMPGMNGIEAVSLVKEISPDTHVLMHTVFDDDDKIFNSLAAGADGYLLKTASPMDLYSAIKDVQSGGAPMSPGVAKKVLESFRKPEKTGEREMVDLSPREKEILLMLTKGYTYKRISAECAISIDTTRTHIKNIYTKLHVNCGTEAVAKAIRLRLFQ</sequence>
<gene>
    <name evidence="6" type="ORF">GCM10023092_05200</name>
</gene>
<keyword evidence="2" id="KW-0238">DNA-binding</keyword>
<dbReference type="CDD" id="cd17535">
    <property type="entry name" value="REC_NarL-like"/>
    <property type="match status" value="1"/>
</dbReference>
<dbReference type="PANTHER" id="PTHR43214:SF43">
    <property type="entry name" value="TWO-COMPONENT RESPONSE REGULATOR"/>
    <property type="match status" value="1"/>
</dbReference>
<proteinExistence type="predicted"/>
<organism evidence="6 7">
    <name type="scientific">Rurimicrobium arvi</name>
    <dbReference type="NCBI Taxonomy" id="2049916"/>
    <lineage>
        <taxon>Bacteria</taxon>
        <taxon>Pseudomonadati</taxon>
        <taxon>Bacteroidota</taxon>
        <taxon>Chitinophagia</taxon>
        <taxon>Chitinophagales</taxon>
        <taxon>Chitinophagaceae</taxon>
        <taxon>Rurimicrobium</taxon>
    </lineage>
</organism>
<dbReference type="Gene3D" id="3.40.50.2300">
    <property type="match status" value="1"/>
</dbReference>
<reference evidence="7" key="1">
    <citation type="journal article" date="2019" name="Int. J. Syst. Evol. Microbiol.">
        <title>The Global Catalogue of Microorganisms (GCM) 10K type strain sequencing project: providing services to taxonomists for standard genome sequencing and annotation.</title>
        <authorList>
            <consortium name="The Broad Institute Genomics Platform"/>
            <consortium name="The Broad Institute Genome Sequencing Center for Infectious Disease"/>
            <person name="Wu L."/>
            <person name="Ma J."/>
        </authorList>
    </citation>
    <scope>NUCLEOTIDE SEQUENCE [LARGE SCALE GENOMIC DNA]</scope>
    <source>
        <strain evidence="7">JCM 31921</strain>
    </source>
</reference>
<dbReference type="PRINTS" id="PR00038">
    <property type="entry name" value="HTHLUXR"/>
</dbReference>
<dbReference type="InterPro" id="IPR001789">
    <property type="entry name" value="Sig_transdc_resp-reg_receiver"/>
</dbReference>
<feature type="modified residue" description="4-aspartylphosphate" evidence="3">
    <location>
        <position position="54"/>
    </location>
</feature>
<dbReference type="InterPro" id="IPR000792">
    <property type="entry name" value="Tscrpt_reg_LuxR_C"/>
</dbReference>
<protein>
    <submittedName>
        <fullName evidence="6">Response regulator transcription factor</fullName>
    </submittedName>
</protein>
<dbReference type="SMART" id="SM00421">
    <property type="entry name" value="HTH_LUXR"/>
    <property type="match status" value="1"/>
</dbReference>
<dbReference type="RefSeq" id="WP_344822385.1">
    <property type="nucleotide sequence ID" value="NZ_BAABEZ010000002.1"/>
</dbReference>
<evidence type="ECO:0000313" key="6">
    <source>
        <dbReference type="EMBL" id="GAA4450002.1"/>
    </source>
</evidence>
<dbReference type="InterPro" id="IPR011006">
    <property type="entry name" value="CheY-like_superfamily"/>
</dbReference>
<evidence type="ECO:0000313" key="7">
    <source>
        <dbReference type="Proteomes" id="UP001501410"/>
    </source>
</evidence>
<name>A0ABP8MG44_9BACT</name>
<comment type="caution">
    <text evidence="6">The sequence shown here is derived from an EMBL/GenBank/DDBJ whole genome shotgun (WGS) entry which is preliminary data.</text>
</comment>
<evidence type="ECO:0000256" key="2">
    <source>
        <dbReference type="ARBA" id="ARBA00023125"/>
    </source>
</evidence>
<feature type="domain" description="Response regulatory" evidence="5">
    <location>
        <begin position="3"/>
        <end position="119"/>
    </location>
</feature>
<dbReference type="SUPFAM" id="SSF46894">
    <property type="entry name" value="C-terminal effector domain of the bipartite response regulators"/>
    <property type="match status" value="1"/>
</dbReference>
<dbReference type="InterPro" id="IPR058245">
    <property type="entry name" value="NreC/VraR/RcsB-like_REC"/>
</dbReference>
<keyword evidence="7" id="KW-1185">Reference proteome</keyword>
<evidence type="ECO:0000256" key="3">
    <source>
        <dbReference type="PROSITE-ProRule" id="PRU00169"/>
    </source>
</evidence>
<dbReference type="InterPro" id="IPR039420">
    <property type="entry name" value="WalR-like"/>
</dbReference>
<dbReference type="Pfam" id="PF00072">
    <property type="entry name" value="Response_reg"/>
    <property type="match status" value="1"/>
</dbReference>
<dbReference type="Proteomes" id="UP001501410">
    <property type="component" value="Unassembled WGS sequence"/>
</dbReference>
<dbReference type="PANTHER" id="PTHR43214">
    <property type="entry name" value="TWO-COMPONENT RESPONSE REGULATOR"/>
    <property type="match status" value="1"/>
</dbReference>
<evidence type="ECO:0000259" key="4">
    <source>
        <dbReference type="PROSITE" id="PS50043"/>
    </source>
</evidence>
<dbReference type="Pfam" id="PF00196">
    <property type="entry name" value="GerE"/>
    <property type="match status" value="1"/>
</dbReference>
<dbReference type="PROSITE" id="PS50043">
    <property type="entry name" value="HTH_LUXR_2"/>
    <property type="match status" value="1"/>
</dbReference>
<evidence type="ECO:0000256" key="1">
    <source>
        <dbReference type="ARBA" id="ARBA00022553"/>
    </source>
</evidence>
<keyword evidence="1 3" id="KW-0597">Phosphoprotein</keyword>
<dbReference type="CDD" id="cd06170">
    <property type="entry name" value="LuxR_C_like"/>
    <property type="match status" value="1"/>
</dbReference>
<dbReference type="InterPro" id="IPR016032">
    <property type="entry name" value="Sig_transdc_resp-reg_C-effctor"/>
</dbReference>